<dbReference type="Proteomes" id="UP001623348">
    <property type="component" value="Unassembled WGS sequence"/>
</dbReference>
<sequence>MRKAKAHLELKLARDVKDNKKGFFKYIGSKRKTRENLGPLLNEVGALVMEDIEKVELLNAFFASFLTAKAIPQESQTMEVGERVLRKEDLPLVEEDQVREHLGDLDIHKSMGPDRMHRVPRELADFIARPLSIIFERSWRTGEVPENWRKASVTLVFKKGKKEDPGNYKPVSLASIPGKMMEQLILRVINKHVEEKKVTGSGQHGFAKGK</sequence>
<dbReference type="AlphaFoldDB" id="A0ABC9Y2D2"/>
<keyword evidence="2" id="KW-1185">Reference proteome</keyword>
<dbReference type="EMBL" id="BAAFJT010000040">
    <property type="protein sequence ID" value="GAB0204188.1"/>
    <property type="molecule type" value="Genomic_DNA"/>
</dbReference>
<comment type="caution">
    <text evidence="1">The sequence shown here is derived from an EMBL/GenBank/DDBJ whole genome shotgun (WGS) entry which is preliminary data.</text>
</comment>
<dbReference type="PANTHER" id="PTHR33395:SF22">
    <property type="entry name" value="REVERSE TRANSCRIPTASE DOMAIN-CONTAINING PROTEIN"/>
    <property type="match status" value="1"/>
</dbReference>
<evidence type="ECO:0000313" key="1">
    <source>
        <dbReference type="EMBL" id="GAB0204188.1"/>
    </source>
</evidence>
<organism evidence="1 2">
    <name type="scientific">Grus japonensis</name>
    <name type="common">Japanese crane</name>
    <name type="synonym">Red-crowned crane</name>
    <dbReference type="NCBI Taxonomy" id="30415"/>
    <lineage>
        <taxon>Eukaryota</taxon>
        <taxon>Metazoa</taxon>
        <taxon>Chordata</taxon>
        <taxon>Craniata</taxon>
        <taxon>Vertebrata</taxon>
        <taxon>Euteleostomi</taxon>
        <taxon>Archelosauria</taxon>
        <taxon>Archosauria</taxon>
        <taxon>Dinosauria</taxon>
        <taxon>Saurischia</taxon>
        <taxon>Theropoda</taxon>
        <taxon>Coelurosauria</taxon>
        <taxon>Aves</taxon>
        <taxon>Neognathae</taxon>
        <taxon>Neoaves</taxon>
        <taxon>Gruiformes</taxon>
        <taxon>Gruidae</taxon>
        <taxon>Grus</taxon>
    </lineage>
</organism>
<gene>
    <name evidence="1" type="ORF">GRJ2_002884400</name>
</gene>
<evidence type="ECO:0000313" key="2">
    <source>
        <dbReference type="Proteomes" id="UP001623348"/>
    </source>
</evidence>
<accession>A0ABC9Y2D2</accession>
<protein>
    <submittedName>
        <fullName evidence="1">Mitochondrial enolase superfamily member 1</fullName>
    </submittedName>
</protein>
<reference evidence="1 2" key="1">
    <citation type="submission" date="2024-06" db="EMBL/GenBank/DDBJ databases">
        <title>The draft genome of Grus japonensis, version 3.</title>
        <authorList>
            <person name="Nabeshima K."/>
            <person name="Suzuki S."/>
            <person name="Onuma M."/>
        </authorList>
    </citation>
    <scope>NUCLEOTIDE SEQUENCE [LARGE SCALE GENOMIC DNA]</scope>
    <source>
        <strain evidence="1 2">451A</strain>
    </source>
</reference>
<dbReference type="PANTHER" id="PTHR33395">
    <property type="entry name" value="TRANSCRIPTASE, PUTATIVE-RELATED-RELATED"/>
    <property type="match status" value="1"/>
</dbReference>
<name>A0ABC9Y2D2_GRUJA</name>
<proteinExistence type="predicted"/>